<reference evidence="2" key="2">
    <citation type="submission" date="2010-04" db="EMBL/GenBank/DDBJ databases">
        <authorList>
            <person name="Buell R."/>
            <person name="Hamilton J."/>
            <person name="Hostetler J."/>
        </authorList>
    </citation>
    <scope>NUCLEOTIDE SEQUENCE [LARGE SCALE GENOMIC DNA]</scope>
    <source>
        <strain evidence="2">DAOM:BR144</strain>
    </source>
</reference>
<dbReference type="OMA" id="TETCVWI"/>
<reference evidence="2" key="1">
    <citation type="journal article" date="2010" name="Genome Biol.">
        <title>Genome sequence of the necrotrophic plant pathogen Pythium ultimum reveals original pathogenicity mechanisms and effector repertoire.</title>
        <authorList>
            <person name="Levesque C.A."/>
            <person name="Brouwer H."/>
            <person name="Cano L."/>
            <person name="Hamilton J.P."/>
            <person name="Holt C."/>
            <person name="Huitema E."/>
            <person name="Raffaele S."/>
            <person name="Robideau G.P."/>
            <person name="Thines M."/>
            <person name="Win J."/>
            <person name="Zerillo M.M."/>
            <person name="Beakes G.W."/>
            <person name="Boore J.L."/>
            <person name="Busam D."/>
            <person name="Dumas B."/>
            <person name="Ferriera S."/>
            <person name="Fuerstenberg S.I."/>
            <person name="Gachon C.M."/>
            <person name="Gaulin E."/>
            <person name="Govers F."/>
            <person name="Grenville-Briggs L."/>
            <person name="Horner N."/>
            <person name="Hostetler J."/>
            <person name="Jiang R.H."/>
            <person name="Johnson J."/>
            <person name="Krajaejun T."/>
            <person name="Lin H."/>
            <person name="Meijer H.J."/>
            <person name="Moore B."/>
            <person name="Morris P."/>
            <person name="Phuntmart V."/>
            <person name="Puiu D."/>
            <person name="Shetty J."/>
            <person name="Stajich J.E."/>
            <person name="Tripathy S."/>
            <person name="Wawra S."/>
            <person name="van West P."/>
            <person name="Whitty B.R."/>
            <person name="Coutinho P.M."/>
            <person name="Henrissat B."/>
            <person name="Martin F."/>
            <person name="Thomas P.D."/>
            <person name="Tyler B.M."/>
            <person name="De Vries R.P."/>
            <person name="Kamoun S."/>
            <person name="Yandell M."/>
            <person name="Tisserat N."/>
            <person name="Buell C.R."/>
        </authorList>
    </citation>
    <scope>NUCLEOTIDE SEQUENCE</scope>
    <source>
        <strain evidence="2">DAOM:BR144</strain>
    </source>
</reference>
<name>K3WHA9_GLOUD</name>
<dbReference type="VEuPathDB" id="FungiDB:PYU1_G004341"/>
<protein>
    <submittedName>
        <fullName evidence="1">Uncharacterized protein</fullName>
    </submittedName>
</protein>
<sequence length="177" mass="19463">TLQGLHNAAEVTSTLKTTFAKDLVVSARGATNAKEESFVRRAVAVGWSRQIHHRQVVATKGDKVTVALVDEFVEVKRSAVVPVSPVAALIMRFLSFELEHWTWGEIMELDNWVLICILGQDGKPGTMSLLVILAGLLESGHYPTPTETCVWIDSDVDSTYNMQSISLILLIEVTTTL</sequence>
<proteinExistence type="predicted"/>
<dbReference type="HOGENOM" id="CLU_1521777_0_0_1"/>
<keyword evidence="2" id="KW-1185">Reference proteome</keyword>
<dbReference type="EnsemblProtists" id="PYU1_T004351">
    <property type="protein sequence ID" value="PYU1_T004351"/>
    <property type="gene ID" value="PYU1_G004341"/>
</dbReference>
<organism evidence="1 2">
    <name type="scientific">Globisporangium ultimum (strain ATCC 200006 / CBS 805.95 / DAOM BR144)</name>
    <name type="common">Pythium ultimum</name>
    <dbReference type="NCBI Taxonomy" id="431595"/>
    <lineage>
        <taxon>Eukaryota</taxon>
        <taxon>Sar</taxon>
        <taxon>Stramenopiles</taxon>
        <taxon>Oomycota</taxon>
        <taxon>Peronosporomycetes</taxon>
        <taxon>Pythiales</taxon>
        <taxon>Pythiaceae</taxon>
        <taxon>Globisporangium</taxon>
    </lineage>
</organism>
<dbReference type="InParanoid" id="K3WHA9"/>
<accession>K3WHA9</accession>
<dbReference type="EMBL" id="GL376567">
    <property type="status" value="NOT_ANNOTATED_CDS"/>
    <property type="molecule type" value="Genomic_DNA"/>
</dbReference>
<evidence type="ECO:0000313" key="2">
    <source>
        <dbReference type="Proteomes" id="UP000019132"/>
    </source>
</evidence>
<dbReference type="AlphaFoldDB" id="K3WHA9"/>
<reference evidence="1" key="3">
    <citation type="submission" date="2015-02" db="UniProtKB">
        <authorList>
            <consortium name="EnsemblProtists"/>
        </authorList>
    </citation>
    <scope>IDENTIFICATION</scope>
    <source>
        <strain evidence="1">DAOM BR144</strain>
    </source>
</reference>
<evidence type="ECO:0000313" key="1">
    <source>
        <dbReference type="EnsemblProtists" id="PYU1_T004351"/>
    </source>
</evidence>
<dbReference type="Proteomes" id="UP000019132">
    <property type="component" value="Unassembled WGS sequence"/>
</dbReference>